<gene>
    <name evidence="1" type="ORF">I602_1967</name>
    <name evidence="2" type="ORF">SAMN05444353_1737</name>
</gene>
<dbReference type="EMBL" id="FNUE01000002">
    <property type="protein sequence ID" value="SEE44939.1"/>
    <property type="molecule type" value="Genomic_DNA"/>
</dbReference>
<organism evidence="1 3">
    <name type="scientific">Polaribacter dokdonensis DSW-5</name>
    <dbReference type="NCBI Taxonomy" id="1300348"/>
    <lineage>
        <taxon>Bacteria</taxon>
        <taxon>Pseudomonadati</taxon>
        <taxon>Bacteroidota</taxon>
        <taxon>Flavobacteriia</taxon>
        <taxon>Flavobacteriales</taxon>
        <taxon>Flavobacteriaceae</taxon>
    </lineage>
</organism>
<proteinExistence type="predicted"/>
<protein>
    <submittedName>
        <fullName evidence="1">Uncharacterized protein</fullName>
    </submittedName>
</protein>
<dbReference type="AlphaFoldDB" id="A0A0N0CFU6"/>
<reference evidence="2 4" key="2">
    <citation type="submission" date="2016-10" db="EMBL/GenBank/DDBJ databases">
        <authorList>
            <person name="Varghese N."/>
            <person name="Submissions S."/>
        </authorList>
    </citation>
    <scope>NUCLEOTIDE SEQUENCE [LARGE SCALE GENOMIC DNA]</scope>
    <source>
        <strain evidence="2 4">DSW-5</strain>
    </source>
</reference>
<dbReference type="PATRIC" id="fig|1300348.6.peg.1967"/>
<name>A0A0N0CFU6_9FLAO</name>
<evidence type="ECO:0000313" key="1">
    <source>
        <dbReference type="EMBL" id="KOY52407.1"/>
    </source>
</evidence>
<dbReference type="NCBIfam" id="NF047389">
    <property type="entry name" value="ATPase_Sll1717"/>
    <property type="match status" value="1"/>
</dbReference>
<accession>A0A0N0CFU6</accession>
<sequence>MTKKEYLNSIGLSANPFQHTNADKESDIIDKYFVSPDYFEDVWGDPENPVSNIVYAPRGAGKTAQRVMIEKRAQPIDNILSITYTEHDLSKFKKIEDVDSSYHLEYLNRLLLLSFFNRLNELHDFQYIYQFSYKERQFIYKLCRIYLFETPASFPNQAINSLKSIEDHATDIWNKFRTPFAEVIKKISKAKGVEVDISKIEFDKKIQLSHKDNLFNIRSFLERVGIDTIYVLVDKVDELSLTGNNPKASYLFISQIIRDLELLETPGMGFKFFLWDELKQYCAKDARPDRVYSYQLKWTVKQIRVMLNKRLSVFSNGKIKDASALFEKKESFGRVIVFSEFSPRDCIRICNRILSEQLKENPNSLKFQPHIVNRAIDMFCKEKVEEIILNQSNLRHLTKINAVSFTIEELVTKKVAADSPAIRNIILPWTKSELLKKIGLVKRKSKKAVNEYAFSDIRMARYANPSLDLDSFIKNKIRRCVVSECKTFAYRDFDKKHYNCLECNTHLIN</sequence>
<dbReference type="Proteomes" id="UP000183071">
    <property type="component" value="Unassembled WGS sequence"/>
</dbReference>
<keyword evidence="4" id="KW-1185">Reference proteome</keyword>
<dbReference type="RefSeq" id="WP_053974509.1">
    <property type="nucleotide sequence ID" value="NZ_FNUE01000002.1"/>
</dbReference>
<comment type="caution">
    <text evidence="1">The sequence shown here is derived from an EMBL/GenBank/DDBJ whole genome shotgun (WGS) entry which is preliminary data.</text>
</comment>
<reference evidence="1 3" key="1">
    <citation type="submission" date="2015-07" db="EMBL/GenBank/DDBJ databases">
        <title>Genome of Polaribacter dokdonenesis DSW-5, isolated from seawater off Dokdo in Korea.</title>
        <authorList>
            <person name="Yoon K."/>
            <person name="Song J.Y."/>
            <person name="Kim J.F."/>
        </authorList>
    </citation>
    <scope>NUCLEOTIDE SEQUENCE [LARGE SCALE GENOMIC DNA]</scope>
    <source>
        <strain evidence="1 3">DSW-5</strain>
    </source>
</reference>
<dbReference type="InterPro" id="IPR059206">
    <property type="entry name" value="Sll1717-like"/>
</dbReference>
<dbReference type="Proteomes" id="UP000037716">
    <property type="component" value="Unassembled WGS sequence"/>
</dbReference>
<dbReference type="EMBL" id="LGBR01000001">
    <property type="protein sequence ID" value="KOY52407.1"/>
    <property type="molecule type" value="Genomic_DNA"/>
</dbReference>
<evidence type="ECO:0000313" key="4">
    <source>
        <dbReference type="Proteomes" id="UP000183071"/>
    </source>
</evidence>
<evidence type="ECO:0000313" key="3">
    <source>
        <dbReference type="Proteomes" id="UP000037716"/>
    </source>
</evidence>
<dbReference type="OrthoDB" id="1393139at2"/>
<dbReference type="STRING" id="1300348.I602_1967"/>
<evidence type="ECO:0000313" key="2">
    <source>
        <dbReference type="EMBL" id="SEE44939.1"/>
    </source>
</evidence>